<keyword evidence="5 7" id="KW-0175">Coiled coil</keyword>
<dbReference type="GO" id="GO:0012505">
    <property type="term" value="C:endomembrane system"/>
    <property type="evidence" value="ECO:0007669"/>
    <property type="project" value="TreeGrafter"/>
</dbReference>
<evidence type="ECO:0000256" key="7">
    <source>
        <dbReference type="SAM" id="Coils"/>
    </source>
</evidence>
<evidence type="ECO:0000256" key="4">
    <source>
        <dbReference type="ARBA" id="ARBA00022989"/>
    </source>
</evidence>
<evidence type="ECO:0000256" key="8">
    <source>
        <dbReference type="SAM" id="MobiDB-lite"/>
    </source>
</evidence>
<protein>
    <submittedName>
        <fullName evidence="10">Transmembrane and coiled-coil domains protein 2</fullName>
    </submittedName>
</protein>
<dbReference type="Proteomes" id="UP001233172">
    <property type="component" value="Unassembled WGS sequence"/>
</dbReference>
<evidence type="ECO:0000313" key="11">
    <source>
        <dbReference type="Proteomes" id="UP001233172"/>
    </source>
</evidence>
<evidence type="ECO:0000256" key="9">
    <source>
        <dbReference type="SAM" id="Phobius"/>
    </source>
</evidence>
<sequence>DEIKDDRLPAVPMKSCQSPPRKSLQESIIINSAAPGGYFRLIPLVFAHLWKSGFQAVISPLLPGVYNDGSFLKTGYHADSSSRRKSFDIAADRRPSVINSFISRITLPAMKKSDQKTTASKGLSKVTSRASPLMGKKSILAQETSAGSTVSGLTVSSGSQYEESTLTSSDDMGVDNGSDPGVDEVDGVENSARTKQAVETLQAKIQKTKDAIRKEQNTKEAIVNEYLQMASDKQPTARIKALFEKKNQKSAMNINQLQKKLENYQHRLVEIETHGYTGHKQAKEVLRDVGQGLNTIVSKPKEFAHLIKNKFGSADNINQLSKFYVELEETSGAEASMDGKSGGTLPASFKYTSDDETSSITSGSGLNATQSSPHHAQQQPSLVSAKLLEPLTEEMNQVRETSRKVNDILLRLAEEFEDYKKTMDNEVEKLRSQLEEEKFKVERLEEQLNDLTDLHQNEVINLKQDLTSMEEKIEYRLDERTTDLSDLVDNASTRISRLEQVQQQQQILSMEMVENATFRTIISKLINVVLAILAVILVLVSTAASFLSPFLNSTPRPIDLSMTHISAIMIEIFHPIMTSMRPSPTHFEGDILIKLDIDQKHFEKLAGFVLASGHLASGHLASGHEPLVI</sequence>
<dbReference type="PANTHER" id="PTHR17613:SF14">
    <property type="entry name" value="DEMENTIN, ISOFORM H"/>
    <property type="match status" value="1"/>
</dbReference>
<dbReference type="Pfam" id="PF10267">
    <property type="entry name" value="Tmemb_cc2"/>
    <property type="match status" value="1"/>
</dbReference>
<feature type="compositionally biased region" description="Low complexity" evidence="8">
    <location>
        <begin position="370"/>
        <end position="380"/>
    </location>
</feature>
<evidence type="ECO:0000256" key="3">
    <source>
        <dbReference type="ARBA" id="ARBA00022692"/>
    </source>
</evidence>
<feature type="coiled-coil region" evidence="7">
    <location>
        <begin position="409"/>
        <end position="472"/>
    </location>
</feature>
<feature type="transmembrane region" description="Helical" evidence="9">
    <location>
        <begin position="525"/>
        <end position="547"/>
    </location>
</feature>
<feature type="compositionally biased region" description="Polar residues" evidence="8">
    <location>
        <begin position="160"/>
        <end position="170"/>
    </location>
</feature>
<feature type="non-terminal residue" evidence="10">
    <location>
        <position position="1"/>
    </location>
</feature>
<evidence type="ECO:0000256" key="1">
    <source>
        <dbReference type="ARBA" id="ARBA00004370"/>
    </source>
</evidence>
<keyword evidence="11" id="KW-1185">Reference proteome</keyword>
<dbReference type="GO" id="GO:0016020">
    <property type="term" value="C:membrane"/>
    <property type="evidence" value="ECO:0007669"/>
    <property type="project" value="UniProtKB-SubCell"/>
</dbReference>
<feature type="compositionally biased region" description="Polar residues" evidence="8">
    <location>
        <begin position="358"/>
        <end position="369"/>
    </location>
</feature>
<proteinExistence type="inferred from homology"/>
<organism evidence="10 11">
    <name type="scientific">Biomphalaria pfeifferi</name>
    <name type="common">Bloodfluke planorb</name>
    <name type="synonym">Freshwater snail</name>
    <dbReference type="NCBI Taxonomy" id="112525"/>
    <lineage>
        <taxon>Eukaryota</taxon>
        <taxon>Metazoa</taxon>
        <taxon>Spiralia</taxon>
        <taxon>Lophotrochozoa</taxon>
        <taxon>Mollusca</taxon>
        <taxon>Gastropoda</taxon>
        <taxon>Heterobranchia</taxon>
        <taxon>Euthyneura</taxon>
        <taxon>Panpulmonata</taxon>
        <taxon>Hygrophila</taxon>
        <taxon>Lymnaeoidea</taxon>
        <taxon>Planorbidae</taxon>
        <taxon>Biomphalaria</taxon>
    </lineage>
</organism>
<evidence type="ECO:0000313" key="10">
    <source>
        <dbReference type="EMBL" id="KAK0049702.1"/>
    </source>
</evidence>
<evidence type="ECO:0000256" key="5">
    <source>
        <dbReference type="ARBA" id="ARBA00023054"/>
    </source>
</evidence>
<feature type="region of interest" description="Disordered" evidence="8">
    <location>
        <begin position="149"/>
        <end position="193"/>
    </location>
</feature>
<feature type="compositionally biased region" description="Low complexity" evidence="8">
    <location>
        <begin position="149"/>
        <end position="159"/>
    </location>
</feature>
<feature type="region of interest" description="Disordered" evidence="8">
    <location>
        <begin position="332"/>
        <end position="380"/>
    </location>
</feature>
<accession>A0AAD8B8T9</accession>
<reference evidence="10" key="2">
    <citation type="submission" date="2023-04" db="EMBL/GenBank/DDBJ databases">
        <authorList>
            <person name="Bu L."/>
            <person name="Lu L."/>
            <person name="Laidemitt M.R."/>
            <person name="Zhang S.M."/>
            <person name="Mutuku M."/>
            <person name="Mkoji G."/>
            <person name="Steinauer M."/>
            <person name="Loker E.S."/>
        </authorList>
    </citation>
    <scope>NUCLEOTIDE SEQUENCE</scope>
    <source>
        <strain evidence="10">KasaAsao</strain>
        <tissue evidence="10">Whole Snail</tissue>
    </source>
</reference>
<dbReference type="EMBL" id="JASAOG010000123">
    <property type="protein sequence ID" value="KAK0049702.1"/>
    <property type="molecule type" value="Genomic_DNA"/>
</dbReference>
<comment type="caution">
    <text evidence="10">The sequence shown here is derived from an EMBL/GenBank/DDBJ whole genome shotgun (WGS) entry which is preliminary data.</text>
</comment>
<gene>
    <name evidence="10" type="ORF">Bpfe_020887</name>
</gene>
<keyword evidence="3 9" id="KW-0812">Transmembrane</keyword>
<dbReference type="PANTHER" id="PTHR17613">
    <property type="entry name" value="CEREBRAL PROTEIN-11-RELATED"/>
    <property type="match status" value="1"/>
</dbReference>
<dbReference type="InterPro" id="IPR019394">
    <property type="entry name" value="TEX28/TMCC"/>
</dbReference>
<name>A0AAD8B8T9_BIOPF</name>
<dbReference type="AlphaFoldDB" id="A0AAD8B8T9"/>
<comment type="subcellular location">
    <subcellularLocation>
        <location evidence="1">Membrane</location>
    </subcellularLocation>
</comment>
<evidence type="ECO:0000256" key="6">
    <source>
        <dbReference type="ARBA" id="ARBA00023136"/>
    </source>
</evidence>
<reference evidence="10" key="1">
    <citation type="journal article" date="2023" name="PLoS Negl. Trop. Dis.">
        <title>A genome sequence for Biomphalaria pfeifferi, the major vector snail for the human-infecting parasite Schistosoma mansoni.</title>
        <authorList>
            <person name="Bu L."/>
            <person name="Lu L."/>
            <person name="Laidemitt M.R."/>
            <person name="Zhang S.M."/>
            <person name="Mutuku M."/>
            <person name="Mkoji G."/>
            <person name="Steinauer M."/>
            <person name="Loker E.S."/>
        </authorList>
    </citation>
    <scope>NUCLEOTIDE SEQUENCE</scope>
    <source>
        <strain evidence="10">KasaAsao</strain>
    </source>
</reference>
<keyword evidence="6 9" id="KW-0472">Membrane</keyword>
<comment type="similarity">
    <text evidence="2">Belongs to the TEX28 family.</text>
</comment>
<evidence type="ECO:0000256" key="2">
    <source>
        <dbReference type="ARBA" id="ARBA00008108"/>
    </source>
</evidence>
<keyword evidence="4 9" id="KW-1133">Transmembrane helix</keyword>